<dbReference type="InterPro" id="IPR005116">
    <property type="entry name" value="Transp-assoc_OB_typ1"/>
</dbReference>
<dbReference type="Pfam" id="PF03459">
    <property type="entry name" value="TOBE"/>
    <property type="match status" value="2"/>
</dbReference>
<evidence type="ECO:0000313" key="8">
    <source>
        <dbReference type="Proteomes" id="UP001168613"/>
    </source>
</evidence>
<feature type="domain" description="Mop" evidence="6">
    <location>
        <begin position="124"/>
        <end position="190"/>
    </location>
</feature>
<dbReference type="InterPro" id="IPR016462">
    <property type="entry name" value="ModE"/>
</dbReference>
<dbReference type="PANTHER" id="PTHR30432:SF1">
    <property type="entry name" value="DNA-BINDING TRANSCRIPTIONAL DUAL REGULATOR MODE"/>
    <property type="match status" value="1"/>
</dbReference>
<reference evidence="7" key="1">
    <citation type="submission" date="2021-11" db="EMBL/GenBank/DDBJ databases">
        <title>Draft genome sequence of Alcaligenes endophyticus type strain CCUG 75668T.</title>
        <authorList>
            <person name="Salva-Serra F."/>
            <person name="Duran R.E."/>
            <person name="Seeger M."/>
            <person name="Moore E.R.B."/>
            <person name="Jaen-Luchoro D."/>
        </authorList>
    </citation>
    <scope>NUCLEOTIDE SEQUENCE</scope>
    <source>
        <strain evidence="7">CCUG 75668</strain>
    </source>
</reference>
<evidence type="ECO:0000256" key="2">
    <source>
        <dbReference type="ARBA" id="ARBA00022448"/>
    </source>
</evidence>
<evidence type="ECO:0000256" key="5">
    <source>
        <dbReference type="PIRNR" id="PIRNR005763"/>
    </source>
</evidence>
<dbReference type="RefSeq" id="WP_290459619.1">
    <property type="nucleotide sequence ID" value="NZ_JAJHNU010000005.1"/>
</dbReference>
<dbReference type="InterPro" id="IPR000847">
    <property type="entry name" value="LysR_HTH_N"/>
</dbReference>
<keyword evidence="4" id="KW-0677">Repeat</keyword>
<dbReference type="InterPro" id="IPR003725">
    <property type="entry name" value="ModE-bd_N"/>
</dbReference>
<dbReference type="InterPro" id="IPR036390">
    <property type="entry name" value="WH_DNA-bd_sf"/>
</dbReference>
<evidence type="ECO:0000256" key="3">
    <source>
        <dbReference type="ARBA" id="ARBA00022505"/>
    </source>
</evidence>
<dbReference type="PIRSF" id="PIRSF005763">
    <property type="entry name" value="Txn_reg_ModE"/>
    <property type="match status" value="1"/>
</dbReference>
<dbReference type="InterPro" id="IPR008995">
    <property type="entry name" value="Mo/tungstate-bd_C_term_dom"/>
</dbReference>
<accession>A0ABT8EMT0</accession>
<protein>
    <submittedName>
        <fullName evidence="7">TOBE domain-containing protein</fullName>
    </submittedName>
</protein>
<dbReference type="Proteomes" id="UP001168613">
    <property type="component" value="Unassembled WGS sequence"/>
</dbReference>
<feature type="domain" description="Mop" evidence="6">
    <location>
        <begin position="196"/>
        <end position="262"/>
    </location>
</feature>
<dbReference type="InterPro" id="IPR051815">
    <property type="entry name" value="Molybdate_resp_trans_reg"/>
</dbReference>
<proteinExistence type="inferred from homology"/>
<evidence type="ECO:0000256" key="1">
    <source>
        <dbReference type="ARBA" id="ARBA00008110"/>
    </source>
</evidence>
<keyword evidence="3 5" id="KW-0500">Molybdenum</keyword>
<dbReference type="PANTHER" id="PTHR30432">
    <property type="entry name" value="TRANSCRIPTIONAL REGULATOR MODE"/>
    <property type="match status" value="1"/>
</dbReference>
<evidence type="ECO:0000313" key="7">
    <source>
        <dbReference type="EMBL" id="MDN4122614.1"/>
    </source>
</evidence>
<keyword evidence="8" id="KW-1185">Reference proteome</keyword>
<name>A0ABT8EMT0_9BURK</name>
<dbReference type="InterPro" id="IPR004606">
    <property type="entry name" value="Mop_domain"/>
</dbReference>
<evidence type="ECO:0000256" key="4">
    <source>
        <dbReference type="ARBA" id="ARBA00022737"/>
    </source>
</evidence>
<comment type="caution">
    <text evidence="7">The sequence shown here is derived from an EMBL/GenBank/DDBJ whole genome shotgun (WGS) entry which is preliminary data.</text>
</comment>
<dbReference type="SUPFAM" id="SSF46785">
    <property type="entry name" value="Winged helix' DNA-binding domain"/>
    <property type="match status" value="1"/>
</dbReference>
<dbReference type="NCBIfam" id="TIGR00637">
    <property type="entry name" value="ModE_repress"/>
    <property type="match status" value="1"/>
</dbReference>
<comment type="similarity">
    <text evidence="1 5">Belongs to the ModE family.</text>
</comment>
<dbReference type="PROSITE" id="PS51866">
    <property type="entry name" value="MOP"/>
    <property type="match status" value="2"/>
</dbReference>
<organism evidence="7 8">
    <name type="scientific">Alcaligenes endophyticus</name>
    <dbReference type="NCBI Taxonomy" id="1929088"/>
    <lineage>
        <taxon>Bacteria</taxon>
        <taxon>Pseudomonadati</taxon>
        <taxon>Pseudomonadota</taxon>
        <taxon>Betaproteobacteria</taxon>
        <taxon>Burkholderiales</taxon>
        <taxon>Alcaligenaceae</taxon>
        <taxon>Alcaligenes</taxon>
    </lineage>
</organism>
<dbReference type="EMBL" id="JAJHNU010000005">
    <property type="protein sequence ID" value="MDN4122614.1"/>
    <property type="molecule type" value="Genomic_DNA"/>
</dbReference>
<dbReference type="NCBIfam" id="TIGR00638">
    <property type="entry name" value="Mop"/>
    <property type="match status" value="2"/>
</dbReference>
<sequence>MIEINSSLSLSTAGRSWGSARRMALLAAIAEHGSISAAARHINITYKAAWDAIETMNNLAGEPLVERTTGGAGGGGARLTQRANELLRHFQAYDRMHQRFMNRLSQIGQFGANNVELLQAMMLQTSARNNLQGVISAIKTGAVNDEIILDIGHEQQIVASITSESTQNLGLKIGQKALAFLKASSVLVGVNNDGATLSARNQLAGKITRIIPGAVNAEVSIELAPGQTVTATITLESVRRLGLQENQVAYAIFKASSVMLATLE</sequence>
<dbReference type="Pfam" id="PF00126">
    <property type="entry name" value="HTH_1"/>
    <property type="match status" value="1"/>
</dbReference>
<dbReference type="SUPFAM" id="SSF50331">
    <property type="entry name" value="MOP-like"/>
    <property type="match status" value="2"/>
</dbReference>
<dbReference type="InterPro" id="IPR036388">
    <property type="entry name" value="WH-like_DNA-bd_sf"/>
</dbReference>
<evidence type="ECO:0000259" key="6">
    <source>
        <dbReference type="PROSITE" id="PS51866"/>
    </source>
</evidence>
<gene>
    <name evidence="7" type="ORF">LMS43_15070</name>
</gene>
<dbReference type="Gene3D" id="2.40.50.100">
    <property type="match status" value="2"/>
</dbReference>
<dbReference type="Gene3D" id="1.10.10.10">
    <property type="entry name" value="Winged helix-like DNA-binding domain superfamily/Winged helix DNA-binding domain"/>
    <property type="match status" value="1"/>
</dbReference>
<keyword evidence="2 5" id="KW-0813">Transport</keyword>